<protein>
    <submittedName>
        <fullName evidence="1">Uncharacterized protein</fullName>
    </submittedName>
</protein>
<dbReference type="AlphaFoldDB" id="A0A251UAH1"/>
<name>A0A251UAH1_HELAN</name>
<evidence type="ECO:0000313" key="1">
    <source>
        <dbReference type="EMBL" id="OTG20053.1"/>
    </source>
</evidence>
<proteinExistence type="predicted"/>
<sequence>MKISLGEDKIFYKRKLFLIKPSNNILICNSIHQLKQFDKLNNLLICKTSCKQFPSIPIQSSKT</sequence>
<reference evidence="2" key="1">
    <citation type="journal article" date="2017" name="Nature">
        <title>The sunflower genome provides insights into oil metabolism, flowering and Asterid evolution.</title>
        <authorList>
            <person name="Badouin H."/>
            <person name="Gouzy J."/>
            <person name="Grassa C.J."/>
            <person name="Murat F."/>
            <person name="Staton S.E."/>
            <person name="Cottret L."/>
            <person name="Lelandais-Briere C."/>
            <person name="Owens G.L."/>
            <person name="Carrere S."/>
            <person name="Mayjonade B."/>
            <person name="Legrand L."/>
            <person name="Gill N."/>
            <person name="Kane N.C."/>
            <person name="Bowers J.E."/>
            <person name="Hubner S."/>
            <person name="Bellec A."/>
            <person name="Berard A."/>
            <person name="Berges H."/>
            <person name="Blanchet N."/>
            <person name="Boniface M.C."/>
            <person name="Brunel D."/>
            <person name="Catrice O."/>
            <person name="Chaidir N."/>
            <person name="Claudel C."/>
            <person name="Donnadieu C."/>
            <person name="Faraut T."/>
            <person name="Fievet G."/>
            <person name="Helmstetter N."/>
            <person name="King M."/>
            <person name="Knapp S.J."/>
            <person name="Lai Z."/>
            <person name="Le Paslier M.C."/>
            <person name="Lippi Y."/>
            <person name="Lorenzon L."/>
            <person name="Mandel J.R."/>
            <person name="Marage G."/>
            <person name="Marchand G."/>
            <person name="Marquand E."/>
            <person name="Bret-Mestries E."/>
            <person name="Morien E."/>
            <person name="Nambeesan S."/>
            <person name="Nguyen T."/>
            <person name="Pegot-Espagnet P."/>
            <person name="Pouilly N."/>
            <person name="Raftis F."/>
            <person name="Sallet E."/>
            <person name="Schiex T."/>
            <person name="Thomas J."/>
            <person name="Vandecasteele C."/>
            <person name="Vares D."/>
            <person name="Vear F."/>
            <person name="Vautrin S."/>
            <person name="Crespi M."/>
            <person name="Mangin B."/>
            <person name="Burke J.M."/>
            <person name="Salse J."/>
            <person name="Munos S."/>
            <person name="Vincourt P."/>
            <person name="Rieseberg L.H."/>
            <person name="Langlade N.B."/>
        </authorList>
    </citation>
    <scope>NUCLEOTIDE SEQUENCE [LARGE SCALE GENOMIC DNA]</scope>
    <source>
        <strain evidence="2">cv. SF193</strain>
    </source>
</reference>
<keyword evidence="2" id="KW-1185">Reference proteome</keyword>
<evidence type="ECO:0000313" key="2">
    <source>
        <dbReference type="Proteomes" id="UP000215914"/>
    </source>
</evidence>
<dbReference type="InParanoid" id="A0A251UAH1"/>
<accession>A0A251UAH1</accession>
<organism evidence="1 2">
    <name type="scientific">Helianthus annuus</name>
    <name type="common">Common sunflower</name>
    <dbReference type="NCBI Taxonomy" id="4232"/>
    <lineage>
        <taxon>Eukaryota</taxon>
        <taxon>Viridiplantae</taxon>
        <taxon>Streptophyta</taxon>
        <taxon>Embryophyta</taxon>
        <taxon>Tracheophyta</taxon>
        <taxon>Spermatophyta</taxon>
        <taxon>Magnoliopsida</taxon>
        <taxon>eudicotyledons</taxon>
        <taxon>Gunneridae</taxon>
        <taxon>Pentapetalae</taxon>
        <taxon>asterids</taxon>
        <taxon>campanulids</taxon>
        <taxon>Asterales</taxon>
        <taxon>Asteraceae</taxon>
        <taxon>Asteroideae</taxon>
        <taxon>Heliantheae alliance</taxon>
        <taxon>Heliantheae</taxon>
        <taxon>Helianthus</taxon>
    </lineage>
</organism>
<dbReference type="EMBL" id="CM007896">
    <property type="protein sequence ID" value="OTG20053.1"/>
    <property type="molecule type" value="Genomic_DNA"/>
</dbReference>
<dbReference type="Proteomes" id="UP000215914">
    <property type="component" value="Chromosome 7"/>
</dbReference>
<gene>
    <name evidence="1" type="ORF">HannXRQ_Chr07g0188731</name>
</gene>